<sequence>MKKIFKAVLIIIGVIVFIGYFYGGGLESHAEIEINKIEVQVAEDAIKQYEIAKRNGSDVDAYTQASYVAAAFLQANDEANYKKWKEIEKEEAKKIGL</sequence>
<proteinExistence type="predicted"/>
<dbReference type="EMBL" id="JBHULB010000007">
    <property type="protein sequence ID" value="MFD2586138.1"/>
    <property type="molecule type" value="Genomic_DNA"/>
</dbReference>
<reference evidence="3" key="1">
    <citation type="journal article" date="2019" name="Int. J. Syst. Evol. Microbiol.">
        <title>The Global Catalogue of Microorganisms (GCM) 10K type strain sequencing project: providing services to taxonomists for standard genome sequencing and annotation.</title>
        <authorList>
            <consortium name="The Broad Institute Genomics Platform"/>
            <consortium name="The Broad Institute Genome Sequencing Center for Infectious Disease"/>
            <person name="Wu L."/>
            <person name="Ma J."/>
        </authorList>
    </citation>
    <scope>NUCLEOTIDE SEQUENCE [LARGE SCALE GENOMIC DNA]</scope>
    <source>
        <strain evidence="3">KCTC 52368</strain>
    </source>
</reference>
<gene>
    <name evidence="2" type="ORF">ACFSQJ_04310</name>
</gene>
<protein>
    <recommendedName>
        <fullName evidence="4">DUF4398 domain-containing protein</fullName>
    </recommendedName>
</protein>
<comment type="caution">
    <text evidence="2">The sequence shown here is derived from an EMBL/GenBank/DDBJ whole genome shotgun (WGS) entry which is preliminary data.</text>
</comment>
<dbReference type="Proteomes" id="UP001597526">
    <property type="component" value="Unassembled WGS sequence"/>
</dbReference>
<keyword evidence="1" id="KW-1133">Transmembrane helix</keyword>
<dbReference type="RefSeq" id="WP_377765846.1">
    <property type="nucleotide sequence ID" value="NZ_JBHULB010000007.1"/>
</dbReference>
<name>A0ABW5MTW4_9FLAO</name>
<organism evidence="2 3">
    <name type="scientific">Croceitalea marina</name>
    <dbReference type="NCBI Taxonomy" id="1775166"/>
    <lineage>
        <taxon>Bacteria</taxon>
        <taxon>Pseudomonadati</taxon>
        <taxon>Bacteroidota</taxon>
        <taxon>Flavobacteriia</taxon>
        <taxon>Flavobacteriales</taxon>
        <taxon>Flavobacteriaceae</taxon>
        <taxon>Croceitalea</taxon>
    </lineage>
</organism>
<feature type="transmembrane region" description="Helical" evidence="1">
    <location>
        <begin position="7"/>
        <end position="26"/>
    </location>
</feature>
<accession>A0ABW5MTW4</accession>
<evidence type="ECO:0000256" key="1">
    <source>
        <dbReference type="SAM" id="Phobius"/>
    </source>
</evidence>
<keyword evidence="1" id="KW-0812">Transmembrane</keyword>
<evidence type="ECO:0008006" key="4">
    <source>
        <dbReference type="Google" id="ProtNLM"/>
    </source>
</evidence>
<keyword evidence="1" id="KW-0472">Membrane</keyword>
<keyword evidence="3" id="KW-1185">Reference proteome</keyword>
<evidence type="ECO:0000313" key="3">
    <source>
        <dbReference type="Proteomes" id="UP001597526"/>
    </source>
</evidence>
<evidence type="ECO:0000313" key="2">
    <source>
        <dbReference type="EMBL" id="MFD2586138.1"/>
    </source>
</evidence>